<feature type="non-terminal residue" evidence="4">
    <location>
        <position position="334"/>
    </location>
</feature>
<protein>
    <submittedName>
        <fullName evidence="4">Mucin-5AC-like</fullName>
    </submittedName>
</protein>
<evidence type="ECO:0000313" key="4">
    <source>
        <dbReference type="RefSeq" id="XP_014667573.1"/>
    </source>
</evidence>
<keyword evidence="2" id="KW-1133">Transmembrane helix</keyword>
<accession>A0ABM1E5V2</accession>
<keyword evidence="2" id="KW-0472">Membrane</keyword>
<feature type="transmembrane region" description="Helical" evidence="2">
    <location>
        <begin position="51"/>
        <end position="70"/>
    </location>
</feature>
<keyword evidence="3" id="KW-1185">Reference proteome</keyword>
<dbReference type="GeneID" id="106809124"/>
<organism evidence="3 4">
    <name type="scientific">Priapulus caudatus</name>
    <name type="common">Priapulid worm</name>
    <dbReference type="NCBI Taxonomy" id="37621"/>
    <lineage>
        <taxon>Eukaryota</taxon>
        <taxon>Metazoa</taxon>
        <taxon>Ecdysozoa</taxon>
        <taxon>Scalidophora</taxon>
        <taxon>Priapulida</taxon>
        <taxon>Priapulimorpha</taxon>
        <taxon>Priapulimorphida</taxon>
        <taxon>Priapulidae</taxon>
        <taxon>Priapulus</taxon>
    </lineage>
</organism>
<proteinExistence type="predicted"/>
<name>A0ABM1E5V2_PRICU</name>
<dbReference type="RefSeq" id="XP_014667573.1">
    <property type="nucleotide sequence ID" value="XM_014812087.1"/>
</dbReference>
<feature type="region of interest" description="Disordered" evidence="1">
    <location>
        <begin position="205"/>
        <end position="238"/>
    </location>
</feature>
<feature type="region of interest" description="Disordered" evidence="1">
    <location>
        <begin position="282"/>
        <end position="334"/>
    </location>
</feature>
<feature type="compositionally biased region" description="Polar residues" evidence="1">
    <location>
        <begin position="205"/>
        <end position="215"/>
    </location>
</feature>
<feature type="compositionally biased region" description="Low complexity" evidence="1">
    <location>
        <begin position="285"/>
        <end position="326"/>
    </location>
</feature>
<gene>
    <name evidence="4" type="primary">LOC106809124</name>
</gene>
<dbReference type="Proteomes" id="UP000695022">
    <property type="component" value="Unplaced"/>
</dbReference>
<feature type="compositionally biased region" description="Low complexity" evidence="1">
    <location>
        <begin position="221"/>
        <end position="234"/>
    </location>
</feature>
<reference evidence="4" key="1">
    <citation type="submission" date="2025-08" db="UniProtKB">
        <authorList>
            <consortium name="RefSeq"/>
        </authorList>
    </citation>
    <scope>IDENTIFICATION</scope>
</reference>
<keyword evidence="2" id="KW-0812">Transmembrane</keyword>
<sequence length="334" mass="35121">MRAHGRTRALMHTRAFGRGREVIYTVNVSSSAADSCACLNKFITIVFCNRIHCIAVFIFSAWWLLVTLVLSGTASYSEMSLPASTSAHWSHATLDSDYMTATTNQEDASTSPITSATADMPIAPHADLDTPISLPASSTVDTETRQTTNVRFTTTMPLAVSTDPIAGQTDNPVAATTITDVRATVTPSFLPTSVITTAKQPRSVSNEITSSSATLARQRMKSSMPTSSTSSRSSIVGATGGVTTMSTAGRNASSSLVGKDSVAVTKGLTTHKYSFTENDTYSQLTTRRTTTTTTAAPAPAPAPLLSSPTEATTFSSSVRTTTSSISLPLPPTIT</sequence>
<evidence type="ECO:0000256" key="1">
    <source>
        <dbReference type="SAM" id="MobiDB-lite"/>
    </source>
</evidence>
<evidence type="ECO:0000313" key="3">
    <source>
        <dbReference type="Proteomes" id="UP000695022"/>
    </source>
</evidence>
<evidence type="ECO:0000256" key="2">
    <source>
        <dbReference type="SAM" id="Phobius"/>
    </source>
</evidence>